<keyword evidence="3" id="KW-1185">Reference proteome</keyword>
<dbReference type="Proteomes" id="UP000245119">
    <property type="component" value="Linkage Group LG6"/>
</dbReference>
<gene>
    <name evidence="2" type="ORF">C0Q70_10901</name>
</gene>
<accession>A0A2T7P4G1</accession>
<comment type="similarity">
    <text evidence="1">Belongs to the FAM228 family.</text>
</comment>
<dbReference type="EMBL" id="PZQS01000006">
    <property type="protein sequence ID" value="PVD28314.1"/>
    <property type="molecule type" value="Genomic_DNA"/>
</dbReference>
<dbReference type="AlphaFoldDB" id="A0A2T7P4G1"/>
<comment type="caution">
    <text evidence="2">The sequence shown here is derived from an EMBL/GenBank/DDBJ whole genome shotgun (WGS) entry which is preliminary data.</text>
</comment>
<evidence type="ECO:0000313" key="2">
    <source>
        <dbReference type="EMBL" id="PVD28314.1"/>
    </source>
</evidence>
<sequence length="304" mass="34876">MTSLLAVKKRGGSMEVHNTDIAKQLKTDTSSCVTLLGTPQIKKPDRLSGLSVDVGILHESAKMQDWLSKRMVKSLQERSDEESRAARVLYSPLLETEHTFVKDLDEFLLHEDMLKQRKKELLHKQWNDHGFVFLETMDKGEYYAQALNAHRPSPIKIVVPALRDPLLSQGRARSEEEQTILRCMTGSIYTQKDINQVKLPPMPLVPLGRHGTDTMQWNQMPLGNIDSTPRLASRLRMKGNCTSTQVDFEKWANLPVDPRIIDVELMTQKKRMFPEKPPYGIPAREVSQVPFLWFDTDHVKEIYT</sequence>
<evidence type="ECO:0000256" key="1">
    <source>
        <dbReference type="ARBA" id="ARBA00007753"/>
    </source>
</evidence>
<reference evidence="2 3" key="1">
    <citation type="submission" date="2018-04" db="EMBL/GenBank/DDBJ databases">
        <title>The genome of golden apple snail Pomacea canaliculata provides insight into stress tolerance and invasive adaptation.</title>
        <authorList>
            <person name="Liu C."/>
            <person name="Liu B."/>
            <person name="Ren Y."/>
            <person name="Zhang Y."/>
            <person name="Wang H."/>
            <person name="Li S."/>
            <person name="Jiang F."/>
            <person name="Yin L."/>
            <person name="Zhang G."/>
            <person name="Qian W."/>
            <person name="Fan W."/>
        </authorList>
    </citation>
    <scope>NUCLEOTIDE SEQUENCE [LARGE SCALE GENOMIC DNA]</scope>
    <source>
        <strain evidence="2">SZHN2017</strain>
        <tissue evidence="2">Muscle</tissue>
    </source>
</reference>
<dbReference type="OrthoDB" id="9905773at2759"/>
<protein>
    <submittedName>
        <fullName evidence="2">Uncharacterized protein</fullName>
    </submittedName>
</protein>
<evidence type="ECO:0000313" key="3">
    <source>
        <dbReference type="Proteomes" id="UP000245119"/>
    </source>
</evidence>
<dbReference type="STRING" id="400727.A0A2T7P4G1"/>
<dbReference type="InterPro" id="IPR040046">
    <property type="entry name" value="FAM228"/>
</dbReference>
<organism evidence="2 3">
    <name type="scientific">Pomacea canaliculata</name>
    <name type="common">Golden apple snail</name>
    <dbReference type="NCBI Taxonomy" id="400727"/>
    <lineage>
        <taxon>Eukaryota</taxon>
        <taxon>Metazoa</taxon>
        <taxon>Spiralia</taxon>
        <taxon>Lophotrochozoa</taxon>
        <taxon>Mollusca</taxon>
        <taxon>Gastropoda</taxon>
        <taxon>Caenogastropoda</taxon>
        <taxon>Architaenioglossa</taxon>
        <taxon>Ampullarioidea</taxon>
        <taxon>Ampullariidae</taxon>
        <taxon>Pomacea</taxon>
    </lineage>
</organism>
<dbReference type="PANTHER" id="PTHR28584">
    <property type="entry name" value="FAMILY WITH SEQUENCE SIMILARITY 228 MEMBER A"/>
    <property type="match status" value="1"/>
</dbReference>
<name>A0A2T7P4G1_POMCA</name>
<dbReference type="PANTHER" id="PTHR28584:SF1">
    <property type="entry name" value="PROTEIN FAM228B"/>
    <property type="match status" value="1"/>
</dbReference>
<proteinExistence type="inferred from homology"/>